<feature type="chain" id="PRO_5044260892" evidence="1">
    <location>
        <begin position="26"/>
        <end position="142"/>
    </location>
</feature>
<accession>A0AB33K546</accession>
<name>A0AB33K546_9ACTN</name>
<protein>
    <submittedName>
        <fullName evidence="2">Uncharacterized protein</fullName>
    </submittedName>
</protein>
<keyword evidence="1" id="KW-0732">Signal</keyword>
<evidence type="ECO:0000256" key="1">
    <source>
        <dbReference type="SAM" id="SignalP"/>
    </source>
</evidence>
<dbReference type="RefSeq" id="WP_407990995.1">
    <property type="nucleotide sequence ID" value="NZ_AP035881.2"/>
</dbReference>
<organism evidence="2">
    <name type="scientific">Kitasatospora sp. CMC57</name>
    <dbReference type="NCBI Taxonomy" id="3231513"/>
    <lineage>
        <taxon>Bacteria</taxon>
        <taxon>Bacillati</taxon>
        <taxon>Actinomycetota</taxon>
        <taxon>Actinomycetes</taxon>
        <taxon>Kitasatosporales</taxon>
        <taxon>Streptomycetaceae</taxon>
        <taxon>Kitasatospora</taxon>
    </lineage>
</organism>
<evidence type="ECO:0000313" key="2">
    <source>
        <dbReference type="EMBL" id="BFP48818.1"/>
    </source>
</evidence>
<feature type="signal peptide" evidence="1">
    <location>
        <begin position="1"/>
        <end position="25"/>
    </location>
</feature>
<reference evidence="2" key="1">
    <citation type="submission" date="2024-07" db="EMBL/GenBank/DDBJ databases">
        <title>Complete genome sequences of cellulolytic bacteria, Kitasatospora sp. CMC57 and Streptomyces sp. CMC78, isolated from Japanese agricultural soil.</title>
        <authorList>
            <person name="Hashimoto T."/>
            <person name="Ito M."/>
            <person name="Iwamoto M."/>
            <person name="Fukahori D."/>
            <person name="Shoda T."/>
            <person name="Sakoda M."/>
            <person name="Morohoshi T."/>
            <person name="Mitsuboshi M."/>
            <person name="Nishizawa T."/>
        </authorList>
    </citation>
    <scope>NUCLEOTIDE SEQUENCE</scope>
    <source>
        <strain evidence="2">CMC57</strain>
    </source>
</reference>
<proteinExistence type="predicted"/>
<gene>
    <name evidence="2" type="ORF">KCMC57_51860</name>
</gene>
<dbReference type="EMBL" id="AP035881">
    <property type="protein sequence ID" value="BFP48818.1"/>
    <property type="molecule type" value="Genomic_DNA"/>
</dbReference>
<sequence length="142" mass="15408">MKRRLGISVLTVLLSLAAPLPAAQAAPLAAPRTAGGEVNAFFEEYRLAVLGEIDEYPKEIRAKTLPPPLDKGLDRWSAAHHGADPVFRAKNIPRTWSVRAITGTTVSVTETWYEGGTQEVRFTVRPHTLTITAINDPPPTVG</sequence>
<dbReference type="AlphaFoldDB" id="A0AB33K546"/>